<keyword evidence="3" id="KW-0378">Hydrolase</keyword>
<protein>
    <submittedName>
        <fullName evidence="5">TatD family deoxyribonuclease</fullName>
    </submittedName>
</protein>
<proteinExistence type="inferred from homology"/>
<dbReference type="EMBL" id="CP034433">
    <property type="protein sequence ID" value="AZN36900.1"/>
    <property type="molecule type" value="Genomic_DNA"/>
</dbReference>
<dbReference type="InterPro" id="IPR018228">
    <property type="entry name" value="DNase_TatD-rel_CS"/>
</dbReference>
<feature type="binding site" evidence="4">
    <location>
        <position position="150"/>
    </location>
    <ligand>
        <name>a divalent metal cation</name>
        <dbReference type="ChEBI" id="CHEBI:60240"/>
        <label>2</label>
    </ligand>
</feature>
<keyword evidence="2 4" id="KW-0479">Metal-binding</keyword>
<dbReference type="GO" id="GO:0046872">
    <property type="term" value="F:metal ion binding"/>
    <property type="evidence" value="ECO:0007669"/>
    <property type="project" value="UniProtKB-KW"/>
</dbReference>
<dbReference type="Proteomes" id="UP000282438">
    <property type="component" value="Chromosome"/>
</dbReference>
<dbReference type="InterPro" id="IPR001130">
    <property type="entry name" value="TatD-like"/>
</dbReference>
<comment type="similarity">
    <text evidence="1">Belongs to the metallo-dependent hydrolases superfamily. TatD-type hydrolase family.</text>
</comment>
<keyword evidence="6" id="KW-1185">Reference proteome</keyword>
<dbReference type="KEGG" id="iod:EJO50_10645"/>
<dbReference type="PROSITE" id="PS01090">
    <property type="entry name" value="TATD_2"/>
    <property type="match status" value="1"/>
</dbReference>
<feature type="binding site" evidence="4">
    <location>
        <position position="8"/>
    </location>
    <ligand>
        <name>a divalent metal cation</name>
        <dbReference type="ChEBI" id="CHEBI:60240"/>
        <label>1</label>
    </ligand>
</feature>
<dbReference type="FunFam" id="3.20.20.140:FF:000005">
    <property type="entry name" value="TatD family hydrolase"/>
    <property type="match status" value="1"/>
</dbReference>
<dbReference type="Pfam" id="PF01026">
    <property type="entry name" value="TatD_DNase"/>
    <property type="match status" value="1"/>
</dbReference>
<name>A0A3S8ZTR6_9NEIS</name>
<gene>
    <name evidence="5" type="ORF">EJO50_10645</name>
</gene>
<evidence type="ECO:0000256" key="1">
    <source>
        <dbReference type="ARBA" id="ARBA00009275"/>
    </source>
</evidence>
<dbReference type="CDD" id="cd01310">
    <property type="entry name" value="TatD_DNAse"/>
    <property type="match status" value="1"/>
</dbReference>
<dbReference type="PROSITE" id="PS01091">
    <property type="entry name" value="TATD_3"/>
    <property type="match status" value="1"/>
</dbReference>
<evidence type="ECO:0000256" key="4">
    <source>
        <dbReference type="PIRSR" id="PIRSR005902-1"/>
    </source>
</evidence>
<feature type="binding site" evidence="4">
    <location>
        <position position="6"/>
    </location>
    <ligand>
        <name>a divalent metal cation</name>
        <dbReference type="ChEBI" id="CHEBI:60240"/>
        <label>1</label>
    </ligand>
</feature>
<dbReference type="SUPFAM" id="SSF51556">
    <property type="entry name" value="Metallo-dependent hydrolases"/>
    <property type="match status" value="1"/>
</dbReference>
<reference evidence="5 6" key="1">
    <citation type="submission" date="2018-12" db="EMBL/GenBank/DDBJ databases">
        <title>Complete genome sequence of Iodobacter sp. H11R3.</title>
        <authorList>
            <person name="Bae J.-W."/>
        </authorList>
    </citation>
    <scope>NUCLEOTIDE SEQUENCE [LARGE SCALE GENOMIC DNA]</scope>
    <source>
        <strain evidence="5 6">H11R3</strain>
    </source>
</reference>
<evidence type="ECO:0000256" key="2">
    <source>
        <dbReference type="ARBA" id="ARBA00022723"/>
    </source>
</evidence>
<evidence type="ECO:0000313" key="5">
    <source>
        <dbReference type="EMBL" id="AZN36900.1"/>
    </source>
</evidence>
<feature type="binding site" evidence="4">
    <location>
        <position position="200"/>
    </location>
    <ligand>
        <name>a divalent metal cation</name>
        <dbReference type="ChEBI" id="CHEBI:60240"/>
        <label>1</label>
    </ligand>
</feature>
<dbReference type="PANTHER" id="PTHR46124">
    <property type="entry name" value="D-AMINOACYL-TRNA DEACYLASE"/>
    <property type="match status" value="1"/>
</dbReference>
<dbReference type="OrthoDB" id="9810005at2"/>
<dbReference type="InterPro" id="IPR032466">
    <property type="entry name" value="Metal_Hydrolase"/>
</dbReference>
<dbReference type="PANTHER" id="PTHR46124:SF2">
    <property type="entry name" value="D-AMINOACYL-TRNA DEACYLASE"/>
    <property type="match status" value="1"/>
</dbReference>
<dbReference type="Gene3D" id="3.20.20.140">
    <property type="entry name" value="Metal-dependent hydrolases"/>
    <property type="match status" value="1"/>
</dbReference>
<evidence type="ECO:0000256" key="3">
    <source>
        <dbReference type="ARBA" id="ARBA00022801"/>
    </source>
</evidence>
<accession>A0A3S8ZTR6</accession>
<dbReference type="RefSeq" id="WP_125974024.1">
    <property type="nucleotide sequence ID" value="NZ_CP034433.1"/>
</dbReference>
<feature type="binding site" evidence="4">
    <location>
        <position position="127"/>
    </location>
    <ligand>
        <name>a divalent metal cation</name>
        <dbReference type="ChEBI" id="CHEBI:60240"/>
        <label>2</label>
    </ligand>
</feature>
<evidence type="ECO:0000313" key="6">
    <source>
        <dbReference type="Proteomes" id="UP000282438"/>
    </source>
</evidence>
<dbReference type="PIRSF" id="PIRSF005902">
    <property type="entry name" value="DNase_TatD"/>
    <property type="match status" value="1"/>
</dbReference>
<organism evidence="5 6">
    <name type="scientific">Iodobacter ciconiae</name>
    <dbReference type="NCBI Taxonomy" id="2496266"/>
    <lineage>
        <taxon>Bacteria</taxon>
        <taxon>Pseudomonadati</taxon>
        <taxon>Pseudomonadota</taxon>
        <taxon>Betaproteobacteria</taxon>
        <taxon>Neisseriales</taxon>
        <taxon>Chitinibacteraceae</taxon>
        <taxon>Iodobacter</taxon>
    </lineage>
</organism>
<dbReference type="AlphaFoldDB" id="A0A3S8ZTR6"/>
<sequence length="259" mass="28930">MWIDTHCHLDAPEFAADRDELVAQAKQAGVKQIVVPAVSEATFSDALTMRTRYGCFPAFGLHPIYTAVHRDEHLLTLQHYLELYRPVAVGEIGLDFYVPDLDATRQIELLEAQLRLARDFDLPVLLHLRRAQDVLLKYLRKWRVKGGIAHAFNGSLQQAEVFISLGFKLGFGGGMTYTGSQRIRKLARDLPLEALVMETDAPDIPPAWLDRQRNQPAELVKMAGVLAELRGISLEELATATSANARVVLPGLLLQEKNL</sequence>
<feature type="binding site" evidence="4">
    <location>
        <position position="91"/>
    </location>
    <ligand>
        <name>a divalent metal cation</name>
        <dbReference type="ChEBI" id="CHEBI:60240"/>
        <label>1</label>
    </ligand>
</feature>
<dbReference type="GO" id="GO:0016788">
    <property type="term" value="F:hydrolase activity, acting on ester bonds"/>
    <property type="evidence" value="ECO:0007669"/>
    <property type="project" value="InterPro"/>
</dbReference>